<evidence type="ECO:0000256" key="1">
    <source>
        <dbReference type="ARBA" id="ARBA00004496"/>
    </source>
</evidence>
<evidence type="ECO:0000256" key="2">
    <source>
        <dbReference type="ARBA" id="ARBA00022448"/>
    </source>
</evidence>
<name>A0ABQ6IW83_9MICO</name>
<keyword evidence="6" id="KW-0418">Kinase</keyword>
<gene>
    <name evidence="9" type="ORF">GCM10025883_42450</name>
</gene>
<dbReference type="PROSITE" id="PS51093">
    <property type="entry name" value="PTS_EIIA_TYPE_1"/>
    <property type="match status" value="1"/>
</dbReference>
<dbReference type="Gene3D" id="2.70.70.10">
    <property type="entry name" value="Glucose Permease (Domain IIA)"/>
    <property type="match status" value="1"/>
</dbReference>
<dbReference type="Pfam" id="PF00358">
    <property type="entry name" value="PTS_EIIA_1"/>
    <property type="match status" value="1"/>
</dbReference>
<comment type="subcellular location">
    <subcellularLocation>
        <location evidence="1">Cytoplasm</location>
    </subcellularLocation>
</comment>
<dbReference type="InterPro" id="IPR011055">
    <property type="entry name" value="Dup_hybrid_motif"/>
</dbReference>
<dbReference type="EMBL" id="BSUO01000001">
    <property type="protein sequence ID" value="GMA42200.1"/>
    <property type="molecule type" value="Genomic_DNA"/>
</dbReference>
<dbReference type="InterPro" id="IPR050890">
    <property type="entry name" value="PTS_EIIA_component"/>
</dbReference>
<dbReference type="PANTHER" id="PTHR45008:SF1">
    <property type="entry name" value="PTS SYSTEM GLUCOSE-SPECIFIC EIIA COMPONENT"/>
    <property type="match status" value="1"/>
</dbReference>
<evidence type="ECO:0000256" key="6">
    <source>
        <dbReference type="ARBA" id="ARBA00022777"/>
    </source>
</evidence>
<dbReference type="Proteomes" id="UP001157126">
    <property type="component" value="Unassembled WGS sequence"/>
</dbReference>
<dbReference type="PROSITE" id="PS00371">
    <property type="entry name" value="PTS_EIIA_TYPE_1_HIS"/>
    <property type="match status" value="1"/>
</dbReference>
<feature type="compositionally biased region" description="Low complexity" evidence="7">
    <location>
        <begin position="32"/>
        <end position="48"/>
    </location>
</feature>
<protein>
    <recommendedName>
        <fullName evidence="8">PTS EIIA type-1 domain-containing protein</fullName>
    </recommendedName>
</protein>
<evidence type="ECO:0000313" key="10">
    <source>
        <dbReference type="Proteomes" id="UP001157126"/>
    </source>
</evidence>
<keyword evidence="5" id="KW-0598">Phosphotransferase system</keyword>
<dbReference type="PANTHER" id="PTHR45008">
    <property type="entry name" value="PTS SYSTEM GLUCOSE-SPECIFIC EIIA COMPONENT"/>
    <property type="match status" value="1"/>
</dbReference>
<proteinExistence type="predicted"/>
<accession>A0ABQ6IW83</accession>
<dbReference type="InterPro" id="IPR001127">
    <property type="entry name" value="PTS_EIIA_1_perm"/>
</dbReference>
<evidence type="ECO:0000313" key="9">
    <source>
        <dbReference type="EMBL" id="GMA42200.1"/>
    </source>
</evidence>
<feature type="domain" description="PTS EIIA type-1" evidence="8">
    <location>
        <begin position="72"/>
        <end position="176"/>
    </location>
</feature>
<sequence>MEVGNNVQAVFGPQADALKGDMKRALAGEDIPTSSAPGTTATATATKASTSGVTTVLAPISGRVLPLSEVPDETFAKGMVGHGLAIDPPRSVVEAVAPVDGTVVQLWPHAYAIQTDDGVGVLVHLGLDTVQLRGQGFTTQVEQGARVRTGDLVIRYDVPTVAGTGRNPIVPVVVLEAKADGIRGDAHREVERLDELFTSHR</sequence>
<keyword evidence="4" id="KW-0808">Transferase</keyword>
<dbReference type="SUPFAM" id="SSF51261">
    <property type="entry name" value="Duplicated hybrid motif"/>
    <property type="match status" value="1"/>
</dbReference>
<reference evidence="10" key="1">
    <citation type="journal article" date="2019" name="Int. J. Syst. Evol. Microbiol.">
        <title>The Global Catalogue of Microorganisms (GCM) 10K type strain sequencing project: providing services to taxonomists for standard genome sequencing and annotation.</title>
        <authorList>
            <consortium name="The Broad Institute Genomics Platform"/>
            <consortium name="The Broad Institute Genome Sequencing Center for Infectious Disease"/>
            <person name="Wu L."/>
            <person name="Ma J."/>
        </authorList>
    </citation>
    <scope>NUCLEOTIDE SEQUENCE [LARGE SCALE GENOMIC DNA]</scope>
    <source>
        <strain evidence="10">NBRC 113072</strain>
    </source>
</reference>
<evidence type="ECO:0000259" key="8">
    <source>
        <dbReference type="PROSITE" id="PS51093"/>
    </source>
</evidence>
<keyword evidence="3" id="KW-0762">Sugar transport</keyword>
<comment type="caution">
    <text evidence="9">The sequence shown here is derived from an EMBL/GenBank/DDBJ whole genome shotgun (WGS) entry which is preliminary data.</text>
</comment>
<keyword evidence="10" id="KW-1185">Reference proteome</keyword>
<feature type="region of interest" description="Disordered" evidence="7">
    <location>
        <begin position="29"/>
        <end position="48"/>
    </location>
</feature>
<evidence type="ECO:0000256" key="5">
    <source>
        <dbReference type="ARBA" id="ARBA00022683"/>
    </source>
</evidence>
<evidence type="ECO:0000256" key="3">
    <source>
        <dbReference type="ARBA" id="ARBA00022597"/>
    </source>
</evidence>
<keyword evidence="2" id="KW-0813">Transport</keyword>
<dbReference type="NCBIfam" id="TIGR00830">
    <property type="entry name" value="PTBA"/>
    <property type="match status" value="1"/>
</dbReference>
<evidence type="ECO:0000256" key="4">
    <source>
        <dbReference type="ARBA" id="ARBA00022679"/>
    </source>
</evidence>
<organism evidence="9 10">
    <name type="scientific">Mobilicoccus caccae</name>
    <dbReference type="NCBI Taxonomy" id="1859295"/>
    <lineage>
        <taxon>Bacteria</taxon>
        <taxon>Bacillati</taxon>
        <taxon>Actinomycetota</taxon>
        <taxon>Actinomycetes</taxon>
        <taxon>Micrococcales</taxon>
        <taxon>Dermatophilaceae</taxon>
        <taxon>Mobilicoccus</taxon>
    </lineage>
</organism>
<evidence type="ECO:0000256" key="7">
    <source>
        <dbReference type="SAM" id="MobiDB-lite"/>
    </source>
</evidence>